<evidence type="ECO:0000256" key="6">
    <source>
        <dbReference type="SAM" id="Phobius"/>
    </source>
</evidence>
<dbReference type="PANTHER" id="PTHR35007:SF2">
    <property type="entry name" value="PILUS ASSEMBLE PROTEIN"/>
    <property type="match status" value="1"/>
</dbReference>
<dbReference type="InterPro" id="IPR018076">
    <property type="entry name" value="T2SS_GspF_dom"/>
</dbReference>
<dbReference type="RefSeq" id="WP_091365388.1">
    <property type="nucleotide sequence ID" value="NZ_FMZF01000002.1"/>
</dbReference>
<dbReference type="InterPro" id="IPR042094">
    <property type="entry name" value="T2SS_GspF_sf"/>
</dbReference>
<evidence type="ECO:0000256" key="4">
    <source>
        <dbReference type="ARBA" id="ARBA00022989"/>
    </source>
</evidence>
<dbReference type="OrthoDB" id="5185234at2"/>
<keyword evidence="3 6" id="KW-0812">Transmembrane</keyword>
<feature type="transmembrane region" description="Helical" evidence="6">
    <location>
        <begin position="109"/>
        <end position="129"/>
    </location>
</feature>
<sequence length="313" mass="32638">MSASLLGMVLGAVAASGLLLVVTFAPPFRSVRLVDRLAPYVHDTPPPSRLLGTATEPGLLSAARRVFGPVVADGARLVDRVLGGRAAVRRRLDALGGDQTVEDVRVEQVVWGGLGLLGAALLAGVGSLAAGSVNVLSVALLCVGGLLGGVLGRDWWLTQQVRRREELLLAEFPVVAELLALAVTAGESPTAAIARVTRLSGGELARELGSALGRARAGMPLVEALQQVADRTSVEALARFVDGLLVAIERGTPLAEVLRSQAADVREAGKRRLLEAGGRKEIQMMVPVVFLVLPVTVLFALFPGLISIVSLAR</sequence>
<name>A0A1G6MKW1_9ACTN</name>
<dbReference type="AlphaFoldDB" id="A0A1G6MKW1"/>
<dbReference type="Proteomes" id="UP000199416">
    <property type="component" value="Unassembled WGS sequence"/>
</dbReference>
<feature type="transmembrane region" description="Helical" evidence="6">
    <location>
        <begin position="288"/>
        <end position="312"/>
    </location>
</feature>
<accession>A0A1G6MKW1</accession>
<dbReference type="Gene3D" id="1.20.81.30">
    <property type="entry name" value="Type II secretion system (T2SS), domain F"/>
    <property type="match status" value="1"/>
</dbReference>
<feature type="transmembrane region" description="Helical" evidence="6">
    <location>
        <begin position="6"/>
        <end position="26"/>
    </location>
</feature>
<proteinExistence type="predicted"/>
<dbReference type="GO" id="GO:0005886">
    <property type="term" value="C:plasma membrane"/>
    <property type="evidence" value="ECO:0007669"/>
    <property type="project" value="UniProtKB-SubCell"/>
</dbReference>
<dbReference type="STRING" id="1190417.SAMN05660690_1910"/>
<protein>
    <submittedName>
        <fullName evidence="8">Tight adherence protein C</fullName>
    </submittedName>
</protein>
<evidence type="ECO:0000256" key="3">
    <source>
        <dbReference type="ARBA" id="ARBA00022692"/>
    </source>
</evidence>
<reference evidence="9" key="1">
    <citation type="submission" date="2016-10" db="EMBL/GenBank/DDBJ databases">
        <authorList>
            <person name="Varghese N."/>
            <person name="Submissions S."/>
        </authorList>
    </citation>
    <scope>NUCLEOTIDE SEQUENCE [LARGE SCALE GENOMIC DNA]</scope>
    <source>
        <strain evidence="9">DSM 45421</strain>
    </source>
</reference>
<evidence type="ECO:0000256" key="1">
    <source>
        <dbReference type="ARBA" id="ARBA00004651"/>
    </source>
</evidence>
<feature type="domain" description="Type II secretion system protein GspF" evidence="7">
    <location>
        <begin position="177"/>
        <end position="301"/>
    </location>
</feature>
<evidence type="ECO:0000313" key="9">
    <source>
        <dbReference type="Proteomes" id="UP000199416"/>
    </source>
</evidence>
<dbReference type="EMBL" id="FMZF01000002">
    <property type="protein sequence ID" value="SDC56120.1"/>
    <property type="molecule type" value="Genomic_DNA"/>
</dbReference>
<dbReference type="PANTHER" id="PTHR35007">
    <property type="entry name" value="INTEGRAL MEMBRANE PROTEIN-RELATED"/>
    <property type="match status" value="1"/>
</dbReference>
<feature type="transmembrane region" description="Helical" evidence="6">
    <location>
        <begin position="135"/>
        <end position="156"/>
    </location>
</feature>
<comment type="subcellular location">
    <subcellularLocation>
        <location evidence="1">Cell membrane</location>
        <topology evidence="1">Multi-pass membrane protein</topology>
    </subcellularLocation>
</comment>
<evidence type="ECO:0000256" key="5">
    <source>
        <dbReference type="ARBA" id="ARBA00023136"/>
    </source>
</evidence>
<keyword evidence="4 6" id="KW-1133">Transmembrane helix</keyword>
<keyword evidence="9" id="KW-1185">Reference proteome</keyword>
<dbReference type="Pfam" id="PF00482">
    <property type="entry name" value="T2SSF"/>
    <property type="match status" value="1"/>
</dbReference>
<evidence type="ECO:0000259" key="7">
    <source>
        <dbReference type="Pfam" id="PF00482"/>
    </source>
</evidence>
<gene>
    <name evidence="8" type="ORF">SAMN05660690_1910</name>
</gene>
<evidence type="ECO:0000256" key="2">
    <source>
        <dbReference type="ARBA" id="ARBA00022475"/>
    </source>
</evidence>
<organism evidence="8 9">
    <name type="scientific">Geodermatophilus telluris</name>
    <dbReference type="NCBI Taxonomy" id="1190417"/>
    <lineage>
        <taxon>Bacteria</taxon>
        <taxon>Bacillati</taxon>
        <taxon>Actinomycetota</taxon>
        <taxon>Actinomycetes</taxon>
        <taxon>Geodermatophilales</taxon>
        <taxon>Geodermatophilaceae</taxon>
        <taxon>Geodermatophilus</taxon>
    </lineage>
</organism>
<keyword evidence="2" id="KW-1003">Cell membrane</keyword>
<keyword evidence="5 6" id="KW-0472">Membrane</keyword>
<evidence type="ECO:0000313" key="8">
    <source>
        <dbReference type="EMBL" id="SDC56120.1"/>
    </source>
</evidence>